<evidence type="ECO:0000313" key="1">
    <source>
        <dbReference type="EMBL" id="MBB3893242.1"/>
    </source>
</evidence>
<dbReference type="Proteomes" id="UP000530564">
    <property type="component" value="Unassembled WGS sequence"/>
</dbReference>
<comment type="caution">
    <text evidence="1">The sequence shown here is derived from an EMBL/GenBank/DDBJ whole genome shotgun (WGS) entry which is preliminary data.</text>
</comment>
<protein>
    <submittedName>
        <fullName evidence="1">Uncharacterized protein</fullName>
    </submittedName>
</protein>
<reference evidence="1 2" key="1">
    <citation type="submission" date="2020-08" db="EMBL/GenBank/DDBJ databases">
        <title>Genomic Encyclopedia of Type Strains, Phase IV (KMG-IV): sequencing the most valuable type-strain genomes for metagenomic binning, comparative biology and taxonomic classification.</title>
        <authorList>
            <person name="Goeker M."/>
        </authorList>
    </citation>
    <scope>NUCLEOTIDE SEQUENCE [LARGE SCALE GENOMIC DNA]</scope>
    <source>
        <strain evidence="1 2">DSM 21793</strain>
    </source>
</reference>
<proteinExistence type="predicted"/>
<gene>
    <name evidence="1" type="ORF">GGQ61_003984</name>
</gene>
<name>A0A840A7B3_9CAUL</name>
<dbReference type="AlphaFoldDB" id="A0A840A7B3"/>
<dbReference type="RefSeq" id="WP_183776625.1">
    <property type="nucleotide sequence ID" value="NZ_JACIDK010000008.1"/>
</dbReference>
<dbReference type="EMBL" id="JACIDK010000008">
    <property type="protein sequence ID" value="MBB3893242.1"/>
    <property type="molecule type" value="Genomic_DNA"/>
</dbReference>
<organism evidence="1 2">
    <name type="scientific">Phenylobacterium haematophilum</name>
    <dbReference type="NCBI Taxonomy" id="98513"/>
    <lineage>
        <taxon>Bacteria</taxon>
        <taxon>Pseudomonadati</taxon>
        <taxon>Pseudomonadota</taxon>
        <taxon>Alphaproteobacteria</taxon>
        <taxon>Caulobacterales</taxon>
        <taxon>Caulobacteraceae</taxon>
        <taxon>Phenylobacterium</taxon>
    </lineage>
</organism>
<sequence length="62" mass="7135">MSANQGLPSDLMSRLAAEVRGATRRMSREQVLDLADMLHDEIRARREVRSWRPARERAVGRC</sequence>
<evidence type="ECO:0000313" key="2">
    <source>
        <dbReference type="Proteomes" id="UP000530564"/>
    </source>
</evidence>
<keyword evidence="2" id="KW-1185">Reference proteome</keyword>
<accession>A0A840A7B3</accession>